<keyword evidence="1" id="KW-0812">Transmembrane</keyword>
<sequence length="147" mass="16829">MGEAKRLKRLTKINVYLIFKFTQPLIVAYTPFDRGLSEIHKVIKEEETNLNNHDQTEDEIILNALLSLPDLETRADNLQTLAHSLFAVKSPKSQANYRRNRKRFISVGAIVIGLVIVTAIIIIIVSETFLFVLRNEYSYSELGDEHT</sequence>
<keyword evidence="1" id="KW-1133">Transmembrane helix</keyword>
<comment type="caution">
    <text evidence="2">The sequence shown here is derived from an EMBL/GenBank/DDBJ whole genome shotgun (WGS) entry which is preliminary data.</text>
</comment>
<feature type="transmembrane region" description="Helical" evidence="1">
    <location>
        <begin position="104"/>
        <end position="125"/>
    </location>
</feature>
<dbReference type="Proteomes" id="UP000663829">
    <property type="component" value="Unassembled WGS sequence"/>
</dbReference>
<dbReference type="Proteomes" id="UP000681722">
    <property type="component" value="Unassembled WGS sequence"/>
</dbReference>
<protein>
    <submittedName>
        <fullName evidence="2">Uncharacterized protein</fullName>
    </submittedName>
</protein>
<keyword evidence="1" id="KW-0472">Membrane</keyword>
<evidence type="ECO:0000313" key="4">
    <source>
        <dbReference type="Proteomes" id="UP000663829"/>
    </source>
</evidence>
<dbReference type="EMBL" id="CAJOBC010007456">
    <property type="protein sequence ID" value="CAF3932947.1"/>
    <property type="molecule type" value="Genomic_DNA"/>
</dbReference>
<dbReference type="EMBL" id="CAJNOQ010007457">
    <property type="protein sequence ID" value="CAF1169227.1"/>
    <property type="molecule type" value="Genomic_DNA"/>
</dbReference>
<organism evidence="2 4">
    <name type="scientific">Didymodactylos carnosus</name>
    <dbReference type="NCBI Taxonomy" id="1234261"/>
    <lineage>
        <taxon>Eukaryota</taxon>
        <taxon>Metazoa</taxon>
        <taxon>Spiralia</taxon>
        <taxon>Gnathifera</taxon>
        <taxon>Rotifera</taxon>
        <taxon>Eurotatoria</taxon>
        <taxon>Bdelloidea</taxon>
        <taxon>Philodinida</taxon>
        <taxon>Philodinidae</taxon>
        <taxon>Didymodactylos</taxon>
    </lineage>
</organism>
<evidence type="ECO:0000313" key="2">
    <source>
        <dbReference type="EMBL" id="CAF1169227.1"/>
    </source>
</evidence>
<keyword evidence="4" id="KW-1185">Reference proteome</keyword>
<name>A0A814U0E0_9BILA</name>
<accession>A0A814U0E0</accession>
<proteinExistence type="predicted"/>
<evidence type="ECO:0000313" key="3">
    <source>
        <dbReference type="EMBL" id="CAF3932947.1"/>
    </source>
</evidence>
<gene>
    <name evidence="2" type="ORF">GPM918_LOCUS22091</name>
    <name evidence="3" type="ORF">SRO942_LOCUS22087</name>
</gene>
<evidence type="ECO:0000256" key="1">
    <source>
        <dbReference type="SAM" id="Phobius"/>
    </source>
</evidence>
<reference evidence="2" key="1">
    <citation type="submission" date="2021-02" db="EMBL/GenBank/DDBJ databases">
        <authorList>
            <person name="Nowell W R."/>
        </authorList>
    </citation>
    <scope>NUCLEOTIDE SEQUENCE</scope>
</reference>
<dbReference type="AlphaFoldDB" id="A0A814U0E0"/>